<accession>A0ACB9R018</accession>
<name>A0ACB9R018_9MYRT</name>
<comment type="caution">
    <text evidence="1">The sequence shown here is derived from an EMBL/GenBank/DDBJ whole genome shotgun (WGS) entry which is preliminary data.</text>
</comment>
<dbReference type="Proteomes" id="UP001057402">
    <property type="component" value="Chromosome 5"/>
</dbReference>
<proteinExistence type="predicted"/>
<reference evidence="2" key="1">
    <citation type="journal article" date="2023" name="Front. Plant Sci.">
        <title>Chromosomal-level genome assembly of Melastoma candidum provides insights into trichome evolution.</title>
        <authorList>
            <person name="Zhong Y."/>
            <person name="Wu W."/>
            <person name="Sun C."/>
            <person name="Zou P."/>
            <person name="Liu Y."/>
            <person name="Dai S."/>
            <person name="Zhou R."/>
        </authorList>
    </citation>
    <scope>NUCLEOTIDE SEQUENCE [LARGE SCALE GENOMIC DNA]</scope>
</reference>
<evidence type="ECO:0000313" key="2">
    <source>
        <dbReference type="Proteomes" id="UP001057402"/>
    </source>
</evidence>
<gene>
    <name evidence="1" type="ORF">MLD38_019293</name>
</gene>
<protein>
    <submittedName>
        <fullName evidence="1">Uncharacterized protein</fullName>
    </submittedName>
</protein>
<keyword evidence="2" id="KW-1185">Reference proteome</keyword>
<sequence>MNTVLKDVAYHAVCTKVPGDAGSSEEMDSSASSSLVCSQKQEASFDLNEEAASDETDDAYVTDVEVVENGTGTMVRRYVRSKLPRLRWTPELHFSFASAVERLGGQEKATPKSVLRVMNVKGLRLAHVKSHLQMYRSKKLNRVRANLLREMHQMANLHRSGSTGHYIHRRDISGHGIMRFPTRLPNSSDVTQFTRHIAAPFDYQAMITGDSNIGKVQGKDPQPNGIDMDIFQNERKPILTNQNYAPNTHCNSLLHHSNQKSPEFKPNFYPSPELEPNNRDIDFDQRIGLRQDICLELCLS</sequence>
<evidence type="ECO:0000313" key="1">
    <source>
        <dbReference type="EMBL" id="KAI4371014.1"/>
    </source>
</evidence>
<organism evidence="1 2">
    <name type="scientific">Melastoma candidum</name>
    <dbReference type="NCBI Taxonomy" id="119954"/>
    <lineage>
        <taxon>Eukaryota</taxon>
        <taxon>Viridiplantae</taxon>
        <taxon>Streptophyta</taxon>
        <taxon>Embryophyta</taxon>
        <taxon>Tracheophyta</taxon>
        <taxon>Spermatophyta</taxon>
        <taxon>Magnoliopsida</taxon>
        <taxon>eudicotyledons</taxon>
        <taxon>Gunneridae</taxon>
        <taxon>Pentapetalae</taxon>
        <taxon>rosids</taxon>
        <taxon>malvids</taxon>
        <taxon>Myrtales</taxon>
        <taxon>Melastomataceae</taxon>
        <taxon>Melastomatoideae</taxon>
        <taxon>Melastomateae</taxon>
        <taxon>Melastoma</taxon>
    </lineage>
</organism>
<dbReference type="EMBL" id="CM042884">
    <property type="protein sequence ID" value="KAI4371014.1"/>
    <property type="molecule type" value="Genomic_DNA"/>
</dbReference>